<dbReference type="InterPro" id="IPR008310">
    <property type="entry name" value="UPF0735_ACT_dom-cont"/>
</dbReference>
<evidence type="ECO:0000313" key="3">
    <source>
        <dbReference type="EMBL" id="HIV02846.1"/>
    </source>
</evidence>
<comment type="similarity">
    <text evidence="1">Belongs to the UPF0735 family.</text>
</comment>
<protein>
    <recommendedName>
        <fullName evidence="1">UPF0735 ACT domain-containing protein IAC74_04670</fullName>
    </recommendedName>
</protein>
<dbReference type="PIRSF" id="PIRSF025624">
    <property type="entry name" value="ACT_PheB"/>
    <property type="match status" value="1"/>
</dbReference>
<evidence type="ECO:0000256" key="1">
    <source>
        <dbReference type="HAMAP-Rule" id="MF_00707"/>
    </source>
</evidence>
<proteinExistence type="inferred from homology"/>
<dbReference type="EMBL" id="DVOF01000133">
    <property type="protein sequence ID" value="HIV02846.1"/>
    <property type="molecule type" value="Genomic_DNA"/>
</dbReference>
<dbReference type="Proteomes" id="UP000886743">
    <property type="component" value="Unassembled WGS sequence"/>
</dbReference>
<dbReference type="NCBIfam" id="NF003361">
    <property type="entry name" value="PRK04435.1"/>
    <property type="match status" value="1"/>
</dbReference>
<evidence type="ECO:0000313" key="4">
    <source>
        <dbReference type="Proteomes" id="UP000886743"/>
    </source>
</evidence>
<dbReference type="Pfam" id="PF01842">
    <property type="entry name" value="ACT"/>
    <property type="match status" value="1"/>
</dbReference>
<reference evidence="3" key="2">
    <citation type="journal article" date="2021" name="PeerJ">
        <title>Extensive microbial diversity within the chicken gut microbiome revealed by metagenomics and culture.</title>
        <authorList>
            <person name="Gilroy R."/>
            <person name="Ravi A."/>
            <person name="Getino M."/>
            <person name="Pursley I."/>
            <person name="Horton D.L."/>
            <person name="Alikhan N.F."/>
            <person name="Baker D."/>
            <person name="Gharbi K."/>
            <person name="Hall N."/>
            <person name="Watson M."/>
            <person name="Adriaenssens E.M."/>
            <person name="Foster-Nyarko E."/>
            <person name="Jarju S."/>
            <person name="Secka A."/>
            <person name="Antonio M."/>
            <person name="Oren A."/>
            <person name="Chaudhuri R.R."/>
            <person name="La Ragione R."/>
            <person name="Hildebrand F."/>
            <person name="Pallen M.J."/>
        </authorList>
    </citation>
    <scope>NUCLEOTIDE SEQUENCE</scope>
    <source>
        <strain evidence="3">4920</strain>
    </source>
</reference>
<dbReference type="Gene3D" id="3.30.70.260">
    <property type="match status" value="1"/>
</dbReference>
<dbReference type="SUPFAM" id="SSF55021">
    <property type="entry name" value="ACT-like"/>
    <property type="match status" value="1"/>
</dbReference>
<sequence length="147" mass="16295">MTQKPSYLLVDTAVLPDIFPKVVEAKRLLKTGKCKTASEAAERLKISRSAFYKYKDCVFPFEEMGKDRIITIFLELLDEPGVLSQVLKTLAAAQASVLTINQNIPVNQSASSTISFRTEGMNKTMESLLKKLKAIDGVKRIEIIAGE</sequence>
<dbReference type="AlphaFoldDB" id="A0A9D1T0M2"/>
<comment type="caution">
    <text evidence="3">The sequence shown here is derived from an EMBL/GenBank/DDBJ whole genome shotgun (WGS) entry which is preliminary data.</text>
</comment>
<reference evidence="3" key="1">
    <citation type="submission" date="2020-10" db="EMBL/GenBank/DDBJ databases">
        <authorList>
            <person name="Gilroy R."/>
        </authorList>
    </citation>
    <scope>NUCLEOTIDE SEQUENCE</scope>
    <source>
        <strain evidence="3">4920</strain>
    </source>
</reference>
<dbReference type="PROSITE" id="PS51671">
    <property type="entry name" value="ACT"/>
    <property type="match status" value="1"/>
</dbReference>
<accession>A0A9D1T0M2</accession>
<dbReference type="CDD" id="cd04888">
    <property type="entry name" value="ACT_PheB-BS"/>
    <property type="match status" value="1"/>
</dbReference>
<dbReference type="InterPro" id="IPR045865">
    <property type="entry name" value="ACT-like_dom_sf"/>
</dbReference>
<name>A0A9D1T0M2_9FIRM</name>
<dbReference type="InterPro" id="IPR002912">
    <property type="entry name" value="ACT_dom"/>
</dbReference>
<feature type="domain" description="ACT" evidence="2">
    <location>
        <begin position="71"/>
        <end position="146"/>
    </location>
</feature>
<dbReference type="HAMAP" id="MF_00707">
    <property type="entry name" value="UPF0735"/>
    <property type="match status" value="1"/>
</dbReference>
<evidence type="ECO:0000259" key="2">
    <source>
        <dbReference type="PROSITE" id="PS51671"/>
    </source>
</evidence>
<gene>
    <name evidence="3" type="ORF">IAC74_04670</name>
</gene>
<organism evidence="3 4">
    <name type="scientific">Candidatus Aphodoplasma excrementigallinarum</name>
    <dbReference type="NCBI Taxonomy" id="2840673"/>
    <lineage>
        <taxon>Bacteria</taxon>
        <taxon>Bacillati</taxon>
        <taxon>Bacillota</taxon>
        <taxon>Clostridia</taxon>
        <taxon>Eubacteriales</taxon>
        <taxon>Candidatus Aphodoplasma</taxon>
    </lineage>
</organism>